<proteinExistence type="predicted"/>
<dbReference type="GO" id="GO:0009986">
    <property type="term" value="C:cell surface"/>
    <property type="evidence" value="ECO:0007669"/>
    <property type="project" value="TreeGrafter"/>
</dbReference>
<accession>F0WHG2</accession>
<dbReference type="EC" id="3.2.1.58" evidence="6"/>
<dbReference type="Gene3D" id="3.20.20.80">
    <property type="entry name" value="Glycosidases"/>
    <property type="match status" value="1"/>
</dbReference>
<keyword evidence="1" id="KW-0378">Hydrolase</keyword>
<dbReference type="EMBL" id="FR824146">
    <property type="protein sequence ID" value="CCA20681.1"/>
    <property type="molecule type" value="Genomic_DNA"/>
</dbReference>
<evidence type="ECO:0000256" key="5">
    <source>
        <dbReference type="ARBA" id="ARBA00036824"/>
    </source>
</evidence>
<dbReference type="PANTHER" id="PTHR31297">
    <property type="entry name" value="GLUCAN ENDO-1,6-BETA-GLUCOSIDASE B"/>
    <property type="match status" value="1"/>
</dbReference>
<dbReference type="InterPro" id="IPR050386">
    <property type="entry name" value="Glycosyl_hydrolase_5"/>
</dbReference>
<protein>
    <recommendedName>
        <fullName evidence="6">glucan 1,3-beta-glucosidase</fullName>
        <ecNumber evidence="6">3.2.1.58</ecNumber>
    </recommendedName>
</protein>
<name>F0WHG2_9STRA</name>
<keyword evidence="3" id="KW-0326">Glycosidase</keyword>
<dbReference type="HOGENOM" id="CLU_699110_0_0_1"/>
<dbReference type="InterPro" id="IPR017853">
    <property type="entry name" value="GH"/>
</dbReference>
<keyword evidence="2" id="KW-0325">Glycoprotein</keyword>
<evidence type="ECO:0000256" key="2">
    <source>
        <dbReference type="ARBA" id="ARBA00023180"/>
    </source>
</evidence>
<dbReference type="GO" id="GO:0009251">
    <property type="term" value="P:glucan catabolic process"/>
    <property type="evidence" value="ECO:0007669"/>
    <property type="project" value="TreeGrafter"/>
</dbReference>
<dbReference type="GO" id="GO:0005576">
    <property type="term" value="C:extracellular region"/>
    <property type="evidence" value="ECO:0007669"/>
    <property type="project" value="TreeGrafter"/>
</dbReference>
<evidence type="ECO:0000256" key="4">
    <source>
        <dbReference type="ARBA" id="ARBA00023316"/>
    </source>
</evidence>
<evidence type="ECO:0000256" key="3">
    <source>
        <dbReference type="ARBA" id="ARBA00023295"/>
    </source>
</evidence>
<feature type="chain" id="PRO_5003261631" description="glucan 1,3-beta-glucosidase" evidence="7">
    <location>
        <begin position="25"/>
        <end position="421"/>
    </location>
</feature>
<sequence>MIPIRRMVLYLPFTIFLFASYIGAELNGAGQNDVYGGSGPLADPAQGQPKDSMAFKIIKGSVPMNAVTFHCVGIFEPSFCKVSSVISDELAVNELAFLRKRPTVYHKEDPITRDKTPIPSSEPTDRRKFITDVRSVWITEETIVAIKKLGFNSMKLSFGYWVVDTKSGFSSPQEFVDNVMKWASLYDLGVFLAFAAAPGCQNLHPITNCESTVPEWQNEFNRKQSIEVIKKVTGVYKKYTSFMAIGLLHEPSTEGINNEILALYYTEAIRALQDLKFGGLVMINPLVEKRFDSADIKFWCGFVAKQPFVWVAISSYLYWDALDTEEQLTKEIFRRASFFRDNKACHIFVDEWSVALKPNLSKDKLQALAANQLSAYSEASKGMIYGPFRTTTDKKDTALFSYESAVAQGILRKNAKMVVRA</sequence>
<dbReference type="GO" id="GO:0071555">
    <property type="term" value="P:cell wall organization"/>
    <property type="evidence" value="ECO:0007669"/>
    <property type="project" value="UniProtKB-KW"/>
</dbReference>
<reference evidence="8" key="1">
    <citation type="journal article" date="2011" name="PLoS Biol.">
        <title>Gene gain and loss during evolution of obligate parasitism in the white rust pathogen of Arabidopsis thaliana.</title>
        <authorList>
            <person name="Kemen E."/>
            <person name="Gardiner A."/>
            <person name="Schultz-Larsen T."/>
            <person name="Kemen A.C."/>
            <person name="Balmuth A.L."/>
            <person name="Robert-Seilaniantz A."/>
            <person name="Bailey K."/>
            <person name="Holub E."/>
            <person name="Studholme D.J."/>
            <person name="Maclean D."/>
            <person name="Jones J.D."/>
        </authorList>
    </citation>
    <scope>NUCLEOTIDE SEQUENCE</scope>
</reference>
<dbReference type="AlphaFoldDB" id="F0WHG2"/>
<comment type="catalytic activity">
    <reaction evidence="5">
        <text>Successive hydrolysis of beta-D-glucose units from the non-reducing ends of (1-&gt;3)-beta-D-glucans, releasing alpha-glucose.</text>
        <dbReference type="EC" id="3.2.1.58"/>
    </reaction>
</comment>
<reference evidence="8" key="2">
    <citation type="submission" date="2011-02" db="EMBL/GenBank/DDBJ databases">
        <authorList>
            <person name="MacLean D."/>
        </authorList>
    </citation>
    <scope>NUCLEOTIDE SEQUENCE</scope>
</reference>
<gene>
    <name evidence="8" type="primary">AlNc14C101G6025</name>
    <name evidence="8" type="ORF">ALNC14_068240</name>
</gene>
<evidence type="ECO:0000256" key="6">
    <source>
        <dbReference type="ARBA" id="ARBA00038929"/>
    </source>
</evidence>
<dbReference type="PANTHER" id="PTHR31297:SF34">
    <property type="entry name" value="GLUCAN 1,3-BETA-GLUCOSIDASE 2"/>
    <property type="match status" value="1"/>
</dbReference>
<evidence type="ECO:0000256" key="7">
    <source>
        <dbReference type="SAM" id="SignalP"/>
    </source>
</evidence>
<dbReference type="SUPFAM" id="SSF51445">
    <property type="entry name" value="(Trans)glycosidases"/>
    <property type="match status" value="1"/>
</dbReference>
<keyword evidence="4" id="KW-0961">Cell wall biogenesis/degradation</keyword>
<dbReference type="GO" id="GO:0004338">
    <property type="term" value="F:glucan exo-1,3-beta-glucosidase activity"/>
    <property type="evidence" value="ECO:0007669"/>
    <property type="project" value="UniProtKB-EC"/>
</dbReference>
<organism evidence="8">
    <name type="scientific">Albugo laibachii Nc14</name>
    <dbReference type="NCBI Taxonomy" id="890382"/>
    <lineage>
        <taxon>Eukaryota</taxon>
        <taxon>Sar</taxon>
        <taxon>Stramenopiles</taxon>
        <taxon>Oomycota</taxon>
        <taxon>Peronosporomycetes</taxon>
        <taxon>Albuginales</taxon>
        <taxon>Albuginaceae</taxon>
        <taxon>Albugo</taxon>
    </lineage>
</organism>
<keyword evidence="7" id="KW-0732">Signal</keyword>
<feature type="signal peptide" evidence="7">
    <location>
        <begin position="1"/>
        <end position="24"/>
    </location>
</feature>
<evidence type="ECO:0000313" key="8">
    <source>
        <dbReference type="EMBL" id="CCA20681.1"/>
    </source>
</evidence>
<evidence type="ECO:0000256" key="1">
    <source>
        <dbReference type="ARBA" id="ARBA00022801"/>
    </source>
</evidence>